<gene>
    <name evidence="2" type="ORF">NCTC949_01323</name>
    <name evidence="1" type="ORF">UL82_03795</name>
</gene>
<dbReference type="OrthoDB" id="5185945at2"/>
<proteinExistence type="predicted"/>
<dbReference type="InterPro" id="IPR021412">
    <property type="entry name" value="DUF3052"/>
</dbReference>
<evidence type="ECO:0000313" key="2">
    <source>
        <dbReference type="EMBL" id="VEH06820.1"/>
    </source>
</evidence>
<sequence>MNATHSFSVPDLARILGLSEGDTVQEIGWDEDCDSSLSEAVEDIIDAELFDEDSTEICTAVLLWWRDGDGDLVDMLVDVSRNLDDGGRIWVLHPGAGKPGALESGLVSESAQIVGMVQTKAALLGQWQGSCLVSRGAK</sequence>
<dbReference type="Proteomes" id="UP000033457">
    <property type="component" value="Chromosome"/>
</dbReference>
<dbReference type="Proteomes" id="UP000271380">
    <property type="component" value="Chromosome"/>
</dbReference>
<evidence type="ECO:0000313" key="1">
    <source>
        <dbReference type="EMBL" id="AKE40966.1"/>
    </source>
</evidence>
<name>A0A0F6TCN3_9CORY</name>
<keyword evidence="3" id="KW-1185">Reference proteome</keyword>
<reference evidence="2 4" key="2">
    <citation type="submission" date="2018-12" db="EMBL/GenBank/DDBJ databases">
        <authorList>
            <consortium name="Pathogen Informatics"/>
        </authorList>
    </citation>
    <scope>NUCLEOTIDE SEQUENCE [LARGE SCALE GENOMIC DNA]</scope>
    <source>
        <strain evidence="2 4">NCTC949</strain>
    </source>
</reference>
<dbReference type="EMBL" id="CP011312">
    <property type="protein sequence ID" value="AKE40966.1"/>
    <property type="molecule type" value="Genomic_DNA"/>
</dbReference>
<reference evidence="1 3" key="1">
    <citation type="journal article" date="2015" name="Genome Announc.">
        <title>Complete Genome Sequence of Corynebacterium kutscheri DSM 20755, a Corynebacterial Type Strain with Remarkably Low G+C Content of Chromosomal DNA.</title>
        <authorList>
            <person name="Ruckert C."/>
            <person name="Albersmeier A."/>
            <person name="Winkler A."/>
            <person name="Tauch A."/>
        </authorList>
    </citation>
    <scope>NUCLEOTIDE SEQUENCE [LARGE SCALE GENOMIC DNA]</scope>
    <source>
        <strain evidence="1 3">DSM 20755</strain>
    </source>
</reference>
<dbReference type="KEGG" id="cku:UL82_03795"/>
<protein>
    <submittedName>
        <fullName evidence="2">Protein of uncharacterized function (DUF3052)</fullName>
    </submittedName>
</protein>
<accession>A0A0F6TCN3</accession>
<dbReference type="AlphaFoldDB" id="A0A0F6TCN3"/>
<dbReference type="RefSeq" id="WP_046439075.1">
    <property type="nucleotide sequence ID" value="NZ_CP011312.1"/>
</dbReference>
<evidence type="ECO:0000313" key="3">
    <source>
        <dbReference type="Proteomes" id="UP000033457"/>
    </source>
</evidence>
<evidence type="ECO:0000313" key="4">
    <source>
        <dbReference type="Proteomes" id="UP000271380"/>
    </source>
</evidence>
<organism evidence="1 3">
    <name type="scientific">Corynebacterium kutscheri</name>
    <dbReference type="NCBI Taxonomy" id="35755"/>
    <lineage>
        <taxon>Bacteria</taxon>
        <taxon>Bacillati</taxon>
        <taxon>Actinomycetota</taxon>
        <taxon>Actinomycetes</taxon>
        <taxon>Mycobacteriales</taxon>
        <taxon>Corynebacteriaceae</taxon>
        <taxon>Corynebacterium</taxon>
    </lineage>
</organism>
<dbReference type="Pfam" id="PF11253">
    <property type="entry name" value="DUF3052"/>
    <property type="match status" value="1"/>
</dbReference>
<dbReference type="HOGENOM" id="CLU_117223_0_0_11"/>
<dbReference type="EMBL" id="LR134377">
    <property type="protein sequence ID" value="VEH06820.1"/>
    <property type="molecule type" value="Genomic_DNA"/>
</dbReference>
<dbReference type="STRING" id="35755.UL82_03795"/>